<dbReference type="EMBL" id="CM003530">
    <property type="protein sequence ID" value="RCV15409.1"/>
    <property type="molecule type" value="Genomic_DNA"/>
</dbReference>
<gene>
    <name evidence="1" type="ORF">SETIT_3G054000v2</name>
</gene>
<reference evidence="1" key="1">
    <citation type="journal article" date="2012" name="Nat. Biotechnol.">
        <title>Reference genome sequence of the model plant Setaria.</title>
        <authorList>
            <person name="Bennetzen J.L."/>
            <person name="Schmutz J."/>
            <person name="Wang H."/>
            <person name="Percifield R."/>
            <person name="Hawkins J."/>
            <person name="Pontaroli A.C."/>
            <person name="Estep M."/>
            <person name="Feng L."/>
            <person name="Vaughn J.N."/>
            <person name="Grimwood J."/>
            <person name="Jenkins J."/>
            <person name="Barry K."/>
            <person name="Lindquist E."/>
            <person name="Hellsten U."/>
            <person name="Deshpande S."/>
            <person name="Wang X."/>
            <person name="Wu X."/>
            <person name="Mitros T."/>
            <person name="Triplett J."/>
            <person name="Yang X."/>
            <person name="Ye C.Y."/>
            <person name="Mauro-Herrera M."/>
            <person name="Wang L."/>
            <person name="Li P."/>
            <person name="Sharma M."/>
            <person name="Sharma R."/>
            <person name="Ronald P.C."/>
            <person name="Panaud O."/>
            <person name="Kellogg E.A."/>
            <person name="Brutnell T.P."/>
            <person name="Doust A.N."/>
            <person name="Tuskan G.A."/>
            <person name="Rokhsar D."/>
            <person name="Devos K.M."/>
        </authorList>
    </citation>
    <scope>NUCLEOTIDE SEQUENCE [LARGE SCALE GENOMIC DNA]</scope>
    <source>
        <strain evidence="1">Yugu1</strain>
    </source>
</reference>
<name>A0A368QBU4_SETIT</name>
<sequence length="58" mass="6798">MSDMVNWSENCFPCASLTFQLVMIWVYKSSGIQPLIPWVKQLVQWGGHRVMREPLLFV</sequence>
<accession>A0A368QBU4</accession>
<proteinExistence type="predicted"/>
<dbReference type="AlphaFoldDB" id="A0A368QBU4"/>
<evidence type="ECO:0000313" key="1">
    <source>
        <dbReference type="EMBL" id="RCV15409.1"/>
    </source>
</evidence>
<organism evidence="1">
    <name type="scientific">Setaria italica</name>
    <name type="common">Foxtail millet</name>
    <name type="synonym">Panicum italicum</name>
    <dbReference type="NCBI Taxonomy" id="4555"/>
    <lineage>
        <taxon>Eukaryota</taxon>
        <taxon>Viridiplantae</taxon>
        <taxon>Streptophyta</taxon>
        <taxon>Embryophyta</taxon>
        <taxon>Tracheophyta</taxon>
        <taxon>Spermatophyta</taxon>
        <taxon>Magnoliopsida</taxon>
        <taxon>Liliopsida</taxon>
        <taxon>Poales</taxon>
        <taxon>Poaceae</taxon>
        <taxon>PACMAD clade</taxon>
        <taxon>Panicoideae</taxon>
        <taxon>Panicodae</taxon>
        <taxon>Paniceae</taxon>
        <taxon>Cenchrinae</taxon>
        <taxon>Setaria</taxon>
    </lineage>
</organism>
<protein>
    <submittedName>
        <fullName evidence="1">Uncharacterized protein</fullName>
    </submittedName>
</protein>
<reference evidence="1" key="2">
    <citation type="submission" date="2015-07" db="EMBL/GenBank/DDBJ databases">
        <authorList>
            <person name="Noorani M."/>
        </authorList>
    </citation>
    <scope>NUCLEOTIDE SEQUENCE</scope>
    <source>
        <strain evidence="1">Yugu1</strain>
    </source>
</reference>